<dbReference type="InterPro" id="IPR000055">
    <property type="entry name" value="Restrct_endonuc_typeI_TRD"/>
</dbReference>
<dbReference type="PANTHER" id="PTHR30408">
    <property type="entry name" value="TYPE-1 RESTRICTION ENZYME ECOKI SPECIFICITY PROTEIN"/>
    <property type="match status" value="1"/>
</dbReference>
<name>A0A2T0B2J8_9CLOT</name>
<evidence type="ECO:0000313" key="6">
    <source>
        <dbReference type="Proteomes" id="UP000239706"/>
    </source>
</evidence>
<evidence type="ECO:0000256" key="3">
    <source>
        <dbReference type="ARBA" id="ARBA00023125"/>
    </source>
</evidence>
<feature type="domain" description="Type I restriction modification DNA specificity" evidence="4">
    <location>
        <begin position="216"/>
        <end position="393"/>
    </location>
</feature>
<dbReference type="GO" id="GO:0009307">
    <property type="term" value="P:DNA restriction-modification system"/>
    <property type="evidence" value="ECO:0007669"/>
    <property type="project" value="UniProtKB-KW"/>
</dbReference>
<dbReference type="InterPro" id="IPR044946">
    <property type="entry name" value="Restrct_endonuc_typeI_TRD_sf"/>
</dbReference>
<dbReference type="EMBL" id="PVXO01000052">
    <property type="protein sequence ID" value="PRR78043.1"/>
    <property type="molecule type" value="Genomic_DNA"/>
</dbReference>
<dbReference type="Proteomes" id="UP000239706">
    <property type="component" value="Unassembled WGS sequence"/>
</dbReference>
<dbReference type="InterPro" id="IPR052021">
    <property type="entry name" value="Type-I_RS_S_subunit"/>
</dbReference>
<dbReference type="PANTHER" id="PTHR30408:SF12">
    <property type="entry name" value="TYPE I RESTRICTION ENZYME MJAVIII SPECIFICITY SUBUNIT"/>
    <property type="match status" value="1"/>
</dbReference>
<reference evidence="5 6" key="1">
    <citation type="submission" date="2018-03" db="EMBL/GenBank/DDBJ databases">
        <title>Genome sequence of Clostridium liquoris DSM 100320.</title>
        <authorList>
            <person name="Poehlein A."/>
            <person name="Daniel R."/>
        </authorList>
    </citation>
    <scope>NUCLEOTIDE SEQUENCE [LARGE SCALE GENOMIC DNA]</scope>
    <source>
        <strain evidence="5 6">DSM 100320</strain>
    </source>
</reference>
<dbReference type="CDD" id="cd17246">
    <property type="entry name" value="RMtype1_S_SonII-TRD2-CR2_like"/>
    <property type="match status" value="1"/>
</dbReference>
<gene>
    <name evidence="5" type="ORF">CLLI_19630</name>
</gene>
<dbReference type="SUPFAM" id="SSF116734">
    <property type="entry name" value="DNA methylase specificity domain"/>
    <property type="match status" value="2"/>
</dbReference>
<dbReference type="AlphaFoldDB" id="A0A2T0B2J8"/>
<evidence type="ECO:0000313" key="5">
    <source>
        <dbReference type="EMBL" id="PRR78043.1"/>
    </source>
</evidence>
<accession>A0A2T0B2J8</accession>
<evidence type="ECO:0000256" key="1">
    <source>
        <dbReference type="ARBA" id="ARBA00010923"/>
    </source>
</evidence>
<keyword evidence="6" id="KW-1185">Reference proteome</keyword>
<dbReference type="GO" id="GO:0003677">
    <property type="term" value="F:DNA binding"/>
    <property type="evidence" value="ECO:0007669"/>
    <property type="project" value="UniProtKB-KW"/>
</dbReference>
<dbReference type="RefSeq" id="WP_207655095.1">
    <property type="nucleotide sequence ID" value="NZ_PVXO01000052.1"/>
</dbReference>
<feature type="domain" description="Type I restriction modification DNA specificity" evidence="4">
    <location>
        <begin position="25"/>
        <end position="187"/>
    </location>
</feature>
<proteinExistence type="inferred from homology"/>
<dbReference type="Pfam" id="PF01420">
    <property type="entry name" value="Methylase_S"/>
    <property type="match status" value="2"/>
</dbReference>
<comment type="similarity">
    <text evidence="1">Belongs to the type-I restriction system S methylase family.</text>
</comment>
<dbReference type="Gene3D" id="3.90.220.20">
    <property type="entry name" value="DNA methylase specificity domains"/>
    <property type="match status" value="2"/>
</dbReference>
<sequence length="405" mass="46401">MDKNKANVPKIRFPGFTDPWERRKAGDIFFTVADKNHPELPVLSASQELGMIKRDDSGINISHNKENEVGYKRVMPGQFVIHLRSFQGGFAHSNIEGITSPAYTVIDFVDKSNHYDNFWKYIFSSESFIKRLELITYGIRDGRSISYSDFATLPFKFPKYEEQKKIGDYFIKFGNLITLHQRKLNHLQDRKKSLLQKMFPKNGEDFPELRFPGFTDPWEQRKLRELSSLITKGTTPLDKSGNGNINFIKIENVDPSSGEIISTAKITKEEHEGYLKRSQLQENDILFSIAGTLGRVAIVNKDVLPANTNQALAIIRLKNGCLNYITTYLKGKAVSVYIKKNPTIGAQPNLSLEQIGNLEISLPKEEEQIQIGEFFQQLDNLIILNQRKLNHLKEQKKSLLQQMFV</sequence>
<organism evidence="5 6">
    <name type="scientific">Clostridium liquoris</name>
    <dbReference type="NCBI Taxonomy" id="1289519"/>
    <lineage>
        <taxon>Bacteria</taxon>
        <taxon>Bacillati</taxon>
        <taxon>Bacillota</taxon>
        <taxon>Clostridia</taxon>
        <taxon>Eubacteriales</taxon>
        <taxon>Clostridiaceae</taxon>
        <taxon>Clostridium</taxon>
    </lineage>
</organism>
<keyword evidence="2" id="KW-0680">Restriction system</keyword>
<evidence type="ECO:0000256" key="2">
    <source>
        <dbReference type="ARBA" id="ARBA00022747"/>
    </source>
</evidence>
<keyword evidence="3" id="KW-0238">DNA-binding</keyword>
<protein>
    <submittedName>
        <fullName evidence="5">EcoKI restriction-modification system protein HsdS</fullName>
    </submittedName>
</protein>
<evidence type="ECO:0000259" key="4">
    <source>
        <dbReference type="Pfam" id="PF01420"/>
    </source>
</evidence>
<comment type="caution">
    <text evidence="5">The sequence shown here is derived from an EMBL/GenBank/DDBJ whole genome shotgun (WGS) entry which is preliminary data.</text>
</comment>